<feature type="domain" description="Ionotropic glutamate receptor C-terminal" evidence="14">
    <location>
        <begin position="350"/>
        <end position="508"/>
    </location>
</feature>
<evidence type="ECO:0000256" key="10">
    <source>
        <dbReference type="ARBA" id="ARBA00023180"/>
    </source>
</evidence>
<reference evidence="16 17" key="1">
    <citation type="submission" date="2024-04" db="EMBL/GenBank/DDBJ databases">
        <authorList>
            <consortium name="Molecular Ecology Group"/>
        </authorList>
    </citation>
    <scope>NUCLEOTIDE SEQUENCE [LARGE SCALE GENOMIC DNA]</scope>
</reference>
<comment type="similarity">
    <text evidence="2">Belongs to the glutamate-gated ion channel (TC 1.A.10.1) family.</text>
</comment>
<evidence type="ECO:0000256" key="9">
    <source>
        <dbReference type="ARBA" id="ARBA00023170"/>
    </source>
</evidence>
<dbReference type="Pfam" id="PF10613">
    <property type="entry name" value="Lig_chan-Glu_bd"/>
    <property type="match status" value="1"/>
</dbReference>
<protein>
    <recommendedName>
        <fullName evidence="18">Ionotropic receptor</fullName>
    </recommendedName>
</protein>
<keyword evidence="3" id="KW-0813">Transport</keyword>
<feature type="transmembrane region" description="Helical" evidence="13">
    <location>
        <begin position="418"/>
        <end position="441"/>
    </location>
</feature>
<evidence type="ECO:0000256" key="7">
    <source>
        <dbReference type="ARBA" id="ARBA00023065"/>
    </source>
</evidence>
<keyword evidence="9" id="KW-0675">Receptor</keyword>
<feature type="domain" description="Ionotropic glutamate receptor L-glutamate and glycine-binding" evidence="15">
    <location>
        <begin position="225"/>
        <end position="332"/>
    </location>
</feature>
<evidence type="ECO:0000256" key="4">
    <source>
        <dbReference type="ARBA" id="ARBA00022475"/>
    </source>
</evidence>
<keyword evidence="5 13" id="KW-0812">Transmembrane</keyword>
<dbReference type="GO" id="GO:0050906">
    <property type="term" value="P:detection of stimulus involved in sensory perception"/>
    <property type="evidence" value="ECO:0007669"/>
    <property type="project" value="UniProtKB-ARBA"/>
</dbReference>
<evidence type="ECO:0000256" key="11">
    <source>
        <dbReference type="ARBA" id="ARBA00023286"/>
    </source>
</evidence>
<evidence type="ECO:0000256" key="6">
    <source>
        <dbReference type="ARBA" id="ARBA00022989"/>
    </source>
</evidence>
<dbReference type="PANTHER" id="PTHR42643">
    <property type="entry name" value="IONOTROPIC RECEPTOR 20A-RELATED"/>
    <property type="match status" value="1"/>
</dbReference>
<dbReference type="PANTHER" id="PTHR42643:SF30">
    <property type="entry name" value="IONOTROPIC RECEPTOR 40A-RELATED"/>
    <property type="match status" value="1"/>
</dbReference>
<dbReference type="GO" id="GO:0005886">
    <property type="term" value="C:plasma membrane"/>
    <property type="evidence" value="ECO:0007669"/>
    <property type="project" value="UniProtKB-SubCell"/>
</dbReference>
<gene>
    <name evidence="16" type="ORF">LPLAT_LOCUS624</name>
</gene>
<keyword evidence="4" id="KW-1003">Cell membrane</keyword>
<keyword evidence="7" id="KW-0406">Ion transport</keyword>
<organism evidence="16 17">
    <name type="scientific">Lasius platythorax</name>
    <dbReference type="NCBI Taxonomy" id="488582"/>
    <lineage>
        <taxon>Eukaryota</taxon>
        <taxon>Metazoa</taxon>
        <taxon>Ecdysozoa</taxon>
        <taxon>Arthropoda</taxon>
        <taxon>Hexapoda</taxon>
        <taxon>Insecta</taxon>
        <taxon>Pterygota</taxon>
        <taxon>Neoptera</taxon>
        <taxon>Endopterygota</taxon>
        <taxon>Hymenoptera</taxon>
        <taxon>Apocrita</taxon>
        <taxon>Aculeata</taxon>
        <taxon>Formicoidea</taxon>
        <taxon>Formicidae</taxon>
        <taxon>Formicinae</taxon>
        <taxon>Lasius</taxon>
        <taxon>Lasius</taxon>
    </lineage>
</organism>
<name>A0AAV2N3B5_9HYME</name>
<dbReference type="InterPro" id="IPR052192">
    <property type="entry name" value="Insect_Ionotropic_Sensory_Rcpt"/>
</dbReference>
<feature type="transmembrane region" description="Helical" evidence="13">
    <location>
        <begin position="601"/>
        <end position="621"/>
    </location>
</feature>
<dbReference type="InterPro" id="IPR001320">
    <property type="entry name" value="Iontro_rcpt_C"/>
</dbReference>
<feature type="transmembrane region" description="Helical" evidence="13">
    <location>
        <begin position="352"/>
        <end position="377"/>
    </location>
</feature>
<evidence type="ECO:0000313" key="16">
    <source>
        <dbReference type="EMBL" id="CAL1673816.1"/>
    </source>
</evidence>
<evidence type="ECO:0000256" key="12">
    <source>
        <dbReference type="ARBA" id="ARBA00023303"/>
    </source>
</evidence>
<evidence type="ECO:0000256" key="2">
    <source>
        <dbReference type="ARBA" id="ARBA00008685"/>
    </source>
</evidence>
<evidence type="ECO:0000313" key="17">
    <source>
        <dbReference type="Proteomes" id="UP001497644"/>
    </source>
</evidence>
<proteinExistence type="inferred from homology"/>
<evidence type="ECO:0000256" key="1">
    <source>
        <dbReference type="ARBA" id="ARBA00004651"/>
    </source>
</evidence>
<sequence>MFRKFDISSISSLIVLIWTIVMFDLAWGQLIRPTYVYEGLIGDIRSYFNNTCIIFLHSSPNSYEMQGLTEDNLHLMHLQKYLSSTLHIRTAFMDFHMFTTQVGQSYNKIKRPLFVLLNTNEDTRNNFANVSTWIMMSYPTWLVFFDNETNLEDFFFNVYVPFDCKFMVAQSSINETGKEIITEVYQIHKDKELRSNQFGVWDAERGLEGPSHGLYQRRNDLFGQNLRVASLQDPPVSLFERNEQNEITGISGFFGEIILLLQEELNCTFTYKEAGSWGMCLPNGTCTGAVGMLKNDEIDFAASEFMMTKQRLDYVSFTTPIFSTKCRAYIKRPESASIIKWDTYIAPFSVNIWRIIVFFIIILSASIVFIQKLFAIASIRLQDNSPSRFTEIIFFITGAFCSQGMDQSTLDPVRMVHLVTYLTAVVILAAYSAALISFLTVKTFVMPFTTMEGLLKEEGFSCGVIGNSAYYTFLQRTTDKVMSQVFDKLIRKETIAKKLPTSYMEGLERVCREDKYAFVTLDNMAALLQQKVNCKLEPLDVITPTTIAMTLQRNSPYRGIINAHILLLKDSGILQRLLETQWSVQLGASTTLWKSVEIGDIMPLLFLMIIASFISYLVYIIERIIYKNCFKRVKIKTNKSQKLKK</sequence>
<accession>A0AAV2N3B5</accession>
<dbReference type="InterPro" id="IPR019594">
    <property type="entry name" value="Glu/Gly-bd"/>
</dbReference>
<keyword evidence="11" id="KW-1071">Ligand-gated ion channel</keyword>
<evidence type="ECO:0000259" key="14">
    <source>
        <dbReference type="Pfam" id="PF00060"/>
    </source>
</evidence>
<evidence type="ECO:0000256" key="8">
    <source>
        <dbReference type="ARBA" id="ARBA00023136"/>
    </source>
</evidence>
<dbReference type="SUPFAM" id="SSF53850">
    <property type="entry name" value="Periplasmic binding protein-like II"/>
    <property type="match status" value="1"/>
</dbReference>
<dbReference type="EMBL" id="OZ034824">
    <property type="protein sequence ID" value="CAL1673816.1"/>
    <property type="molecule type" value="Genomic_DNA"/>
</dbReference>
<dbReference type="AlphaFoldDB" id="A0AAV2N3B5"/>
<keyword evidence="10" id="KW-0325">Glycoprotein</keyword>
<evidence type="ECO:0000256" key="5">
    <source>
        <dbReference type="ARBA" id="ARBA00022692"/>
    </source>
</evidence>
<keyword evidence="17" id="KW-1185">Reference proteome</keyword>
<dbReference type="Gene3D" id="3.40.190.10">
    <property type="entry name" value="Periplasmic binding protein-like II"/>
    <property type="match status" value="3"/>
</dbReference>
<dbReference type="Pfam" id="PF00060">
    <property type="entry name" value="Lig_chan"/>
    <property type="match status" value="1"/>
</dbReference>
<evidence type="ECO:0008006" key="18">
    <source>
        <dbReference type="Google" id="ProtNLM"/>
    </source>
</evidence>
<keyword evidence="12" id="KW-0407">Ion channel</keyword>
<dbReference type="Proteomes" id="UP001497644">
    <property type="component" value="Chromosome 1"/>
</dbReference>
<keyword evidence="6 13" id="KW-1133">Transmembrane helix</keyword>
<evidence type="ECO:0000256" key="3">
    <source>
        <dbReference type="ARBA" id="ARBA00022448"/>
    </source>
</evidence>
<dbReference type="GO" id="GO:0015276">
    <property type="term" value="F:ligand-gated monoatomic ion channel activity"/>
    <property type="evidence" value="ECO:0007669"/>
    <property type="project" value="InterPro"/>
</dbReference>
<comment type="subcellular location">
    <subcellularLocation>
        <location evidence="1">Cell membrane</location>
        <topology evidence="1">Multi-pass membrane protein</topology>
    </subcellularLocation>
</comment>
<keyword evidence="8 13" id="KW-0472">Membrane</keyword>
<evidence type="ECO:0000259" key="15">
    <source>
        <dbReference type="Pfam" id="PF10613"/>
    </source>
</evidence>
<evidence type="ECO:0000256" key="13">
    <source>
        <dbReference type="SAM" id="Phobius"/>
    </source>
</evidence>